<reference evidence="2" key="1">
    <citation type="submission" date="2021-04" db="EMBL/GenBank/DDBJ databases">
        <title>Genome sequence of Woronichinia naegeliana from Washington state freshwater lake bloom.</title>
        <authorList>
            <person name="Dreher T.W."/>
        </authorList>
    </citation>
    <scope>NUCLEOTIDE SEQUENCE</scope>
    <source>
        <strain evidence="2">WA131</strain>
    </source>
</reference>
<dbReference type="PANTHER" id="PTHR12526">
    <property type="entry name" value="GLYCOSYLTRANSFERASE"/>
    <property type="match status" value="1"/>
</dbReference>
<dbReference type="Gene3D" id="3.40.50.2000">
    <property type="entry name" value="Glycogen Phosphorylase B"/>
    <property type="match status" value="2"/>
</dbReference>
<dbReference type="KEGG" id="wna:KA717_37475"/>
<proteinExistence type="predicted"/>
<dbReference type="GO" id="GO:0016757">
    <property type="term" value="F:glycosyltransferase activity"/>
    <property type="evidence" value="ECO:0007669"/>
    <property type="project" value="InterPro"/>
</dbReference>
<dbReference type="Pfam" id="PF00534">
    <property type="entry name" value="Glycos_transf_1"/>
    <property type="match status" value="1"/>
</dbReference>
<dbReference type="CDD" id="cd03801">
    <property type="entry name" value="GT4_PimA-like"/>
    <property type="match status" value="1"/>
</dbReference>
<name>A0A977KYN1_9CYAN</name>
<sequence>MTKIVFCWSDISGYMTACWRALQAIPEIEVFIIAFQARTQTAFADELMQDIPHHLLDLQERNQTELMEQLVNQQNPDVVVLCGWFHSPYRQLAFSSQLRHIKFIMGMDTPWWGNWKQYLTRWLLRPYLQRMAHVVVTGERSWQYARRLGIPLKNISLGLYGIDYQTFSPLLAARNQSSWPRSFLFAGRYSHDKAIDILVEAYQQYRQEVQDPWNLICCGKGELESYLQGQPGIENRGFVQPSEMKDIWLNAGAFLLPSRFDPWPLALVEAAAAGLPIICTQVCGSSVEVIRSGYNGLVIPANHVQSLCQAMIEIHHRYDKMSEWGKRGQQLAAPYSASEWAKRWTKLLTTVGEK</sequence>
<organism evidence="2">
    <name type="scientific">Woronichinia naegeliana WA131</name>
    <dbReference type="NCBI Taxonomy" id="2824559"/>
    <lineage>
        <taxon>Bacteria</taxon>
        <taxon>Bacillati</taxon>
        <taxon>Cyanobacteriota</taxon>
        <taxon>Cyanophyceae</taxon>
        <taxon>Synechococcales</taxon>
        <taxon>Coelosphaeriaceae</taxon>
        <taxon>Woronichinia</taxon>
    </lineage>
</organism>
<evidence type="ECO:0000259" key="1">
    <source>
        <dbReference type="Pfam" id="PF00534"/>
    </source>
</evidence>
<dbReference type="Proteomes" id="UP001065613">
    <property type="component" value="Chromosome"/>
</dbReference>
<evidence type="ECO:0000313" key="2">
    <source>
        <dbReference type="EMBL" id="UXE61040.1"/>
    </source>
</evidence>
<feature type="domain" description="Glycosyl transferase family 1" evidence="1">
    <location>
        <begin position="181"/>
        <end position="330"/>
    </location>
</feature>
<dbReference type="InterPro" id="IPR001296">
    <property type="entry name" value="Glyco_trans_1"/>
</dbReference>
<gene>
    <name evidence="2" type="ORF">KA717_37475</name>
</gene>
<dbReference type="SUPFAM" id="SSF53756">
    <property type="entry name" value="UDP-Glycosyltransferase/glycogen phosphorylase"/>
    <property type="match status" value="1"/>
</dbReference>
<dbReference type="EMBL" id="CP073041">
    <property type="protein sequence ID" value="UXE61040.1"/>
    <property type="molecule type" value="Genomic_DNA"/>
</dbReference>
<dbReference type="AlphaFoldDB" id="A0A977KYN1"/>
<protein>
    <submittedName>
        <fullName evidence="2">Glycosyltransferase family 4 protein</fullName>
    </submittedName>
</protein>
<accession>A0A977KYN1</accession>